<keyword evidence="9" id="KW-0963">Cytoplasm</keyword>
<dbReference type="Proteomes" id="UP000178558">
    <property type="component" value="Unassembled WGS sequence"/>
</dbReference>
<dbReference type="PRINTS" id="PR00983">
    <property type="entry name" value="TRNASYNTHCYS"/>
</dbReference>
<dbReference type="AlphaFoldDB" id="A0A1F7J4E2"/>
<evidence type="ECO:0000256" key="3">
    <source>
        <dbReference type="ARBA" id="ARBA00022723"/>
    </source>
</evidence>
<comment type="caution">
    <text evidence="11">The sequence shown here is derived from an EMBL/GenBank/DDBJ whole genome shotgun (WGS) entry which is preliminary data.</text>
</comment>
<comment type="catalytic activity">
    <reaction evidence="9">
        <text>tRNA(Cys) + L-cysteine + ATP = L-cysteinyl-tRNA(Cys) + AMP + diphosphate</text>
        <dbReference type="Rhea" id="RHEA:17773"/>
        <dbReference type="Rhea" id="RHEA-COMP:9661"/>
        <dbReference type="Rhea" id="RHEA-COMP:9679"/>
        <dbReference type="ChEBI" id="CHEBI:30616"/>
        <dbReference type="ChEBI" id="CHEBI:33019"/>
        <dbReference type="ChEBI" id="CHEBI:35235"/>
        <dbReference type="ChEBI" id="CHEBI:78442"/>
        <dbReference type="ChEBI" id="CHEBI:78517"/>
        <dbReference type="ChEBI" id="CHEBI:456215"/>
        <dbReference type="EC" id="6.1.1.16"/>
    </reaction>
</comment>
<keyword evidence="5 9" id="KW-0862">Zinc</keyword>
<evidence type="ECO:0000256" key="7">
    <source>
        <dbReference type="ARBA" id="ARBA00022917"/>
    </source>
</evidence>
<comment type="subcellular location">
    <subcellularLocation>
        <location evidence="9">Cytoplasm</location>
    </subcellularLocation>
</comment>
<feature type="binding site" evidence="9">
    <location>
        <position position="236"/>
    </location>
    <ligand>
        <name>Zn(2+)</name>
        <dbReference type="ChEBI" id="CHEBI:29105"/>
    </ligand>
</feature>
<dbReference type="NCBIfam" id="TIGR00435">
    <property type="entry name" value="cysS"/>
    <property type="match status" value="1"/>
</dbReference>
<keyword evidence="7 9" id="KW-0648">Protein biosynthesis</keyword>
<dbReference type="CDD" id="cd00672">
    <property type="entry name" value="CysRS_core"/>
    <property type="match status" value="1"/>
</dbReference>
<evidence type="ECO:0000256" key="8">
    <source>
        <dbReference type="ARBA" id="ARBA00023146"/>
    </source>
</evidence>
<dbReference type="InterPro" id="IPR015803">
    <property type="entry name" value="Cys-tRNA-ligase"/>
</dbReference>
<keyword evidence="3 9" id="KW-0479">Metal-binding</keyword>
<comment type="subunit">
    <text evidence="1 9">Monomer.</text>
</comment>
<evidence type="ECO:0000313" key="12">
    <source>
        <dbReference type="Proteomes" id="UP000178558"/>
    </source>
</evidence>
<keyword evidence="8 9" id="KW-0030">Aminoacyl-tRNA synthetase</keyword>
<dbReference type="GO" id="GO:0006423">
    <property type="term" value="P:cysteinyl-tRNA aminoacylation"/>
    <property type="evidence" value="ECO:0007669"/>
    <property type="project" value="UniProtKB-UniRule"/>
</dbReference>
<evidence type="ECO:0000313" key="11">
    <source>
        <dbReference type="EMBL" id="OGK50483.1"/>
    </source>
</evidence>
<feature type="binding site" evidence="9">
    <location>
        <position position="211"/>
    </location>
    <ligand>
        <name>Zn(2+)</name>
        <dbReference type="ChEBI" id="CHEBI:29105"/>
    </ligand>
</feature>
<dbReference type="Pfam" id="PF01406">
    <property type="entry name" value="tRNA-synt_1e"/>
    <property type="match status" value="1"/>
</dbReference>
<keyword evidence="2 9" id="KW-0436">Ligase</keyword>
<evidence type="ECO:0000259" key="10">
    <source>
        <dbReference type="Pfam" id="PF01406"/>
    </source>
</evidence>
<evidence type="ECO:0000256" key="6">
    <source>
        <dbReference type="ARBA" id="ARBA00022840"/>
    </source>
</evidence>
<protein>
    <recommendedName>
        <fullName evidence="9">Cysteine--tRNA ligase</fullName>
        <ecNumber evidence="9">6.1.1.16</ecNumber>
    </recommendedName>
    <alternativeName>
        <fullName evidence="9">Cysteinyl-tRNA synthetase</fullName>
        <shortName evidence="9">CysRS</shortName>
    </alternativeName>
</protein>
<evidence type="ECO:0000256" key="9">
    <source>
        <dbReference type="HAMAP-Rule" id="MF_00041"/>
    </source>
</evidence>
<evidence type="ECO:0000256" key="4">
    <source>
        <dbReference type="ARBA" id="ARBA00022741"/>
    </source>
</evidence>
<dbReference type="PANTHER" id="PTHR10890">
    <property type="entry name" value="CYSTEINYL-TRNA SYNTHETASE"/>
    <property type="match status" value="1"/>
</dbReference>
<feature type="binding site" evidence="9">
    <location>
        <position position="27"/>
    </location>
    <ligand>
        <name>Zn(2+)</name>
        <dbReference type="ChEBI" id="CHEBI:29105"/>
    </ligand>
</feature>
<feature type="short sequence motif" description="'HIGH' region" evidence="9">
    <location>
        <begin position="29"/>
        <end position="39"/>
    </location>
</feature>
<dbReference type="Gene3D" id="3.40.50.620">
    <property type="entry name" value="HUPs"/>
    <property type="match status" value="1"/>
</dbReference>
<dbReference type="InterPro" id="IPR032678">
    <property type="entry name" value="tRNA-synt_1_cat_dom"/>
</dbReference>
<organism evidence="11 12">
    <name type="scientific">Candidatus Roizmanbacteria bacterium RIFCSPLOWO2_01_FULL_40_42</name>
    <dbReference type="NCBI Taxonomy" id="1802066"/>
    <lineage>
        <taxon>Bacteria</taxon>
        <taxon>Candidatus Roizmaniibacteriota</taxon>
    </lineage>
</organism>
<dbReference type="GO" id="GO:0008270">
    <property type="term" value="F:zinc ion binding"/>
    <property type="evidence" value="ECO:0007669"/>
    <property type="project" value="UniProtKB-UniRule"/>
</dbReference>
<dbReference type="PANTHER" id="PTHR10890:SF3">
    <property type="entry name" value="CYSTEINE--TRNA LIGASE, CYTOPLASMIC"/>
    <property type="match status" value="1"/>
</dbReference>
<comment type="similarity">
    <text evidence="9">Belongs to the class-I aminoacyl-tRNA synthetase family.</text>
</comment>
<evidence type="ECO:0000256" key="5">
    <source>
        <dbReference type="ARBA" id="ARBA00022833"/>
    </source>
</evidence>
<keyword evidence="6 9" id="KW-0067">ATP-binding</keyword>
<dbReference type="GO" id="GO:0004817">
    <property type="term" value="F:cysteine-tRNA ligase activity"/>
    <property type="evidence" value="ECO:0007669"/>
    <property type="project" value="UniProtKB-UniRule"/>
</dbReference>
<evidence type="ECO:0000256" key="2">
    <source>
        <dbReference type="ARBA" id="ARBA00022598"/>
    </source>
</evidence>
<evidence type="ECO:0000256" key="1">
    <source>
        <dbReference type="ARBA" id="ARBA00011245"/>
    </source>
</evidence>
<dbReference type="SUPFAM" id="SSF52374">
    <property type="entry name" value="Nucleotidylyl transferase"/>
    <property type="match status" value="1"/>
</dbReference>
<keyword evidence="4 9" id="KW-0547">Nucleotide-binding</keyword>
<dbReference type="GO" id="GO:0005524">
    <property type="term" value="F:ATP binding"/>
    <property type="evidence" value="ECO:0007669"/>
    <property type="project" value="UniProtKB-UniRule"/>
</dbReference>
<dbReference type="EMBL" id="MGAQ01000015">
    <property type="protein sequence ID" value="OGK50483.1"/>
    <property type="molecule type" value="Genomic_DNA"/>
</dbReference>
<feature type="binding site" evidence="9">
    <location>
        <position position="240"/>
    </location>
    <ligand>
        <name>Zn(2+)</name>
        <dbReference type="ChEBI" id="CHEBI:29105"/>
    </ligand>
</feature>
<reference evidence="11 12" key="1">
    <citation type="journal article" date="2016" name="Nat. Commun.">
        <title>Thousands of microbial genomes shed light on interconnected biogeochemical processes in an aquifer system.</title>
        <authorList>
            <person name="Anantharaman K."/>
            <person name="Brown C.T."/>
            <person name="Hug L.A."/>
            <person name="Sharon I."/>
            <person name="Castelle C.J."/>
            <person name="Probst A.J."/>
            <person name="Thomas B.C."/>
            <person name="Singh A."/>
            <person name="Wilkins M.J."/>
            <person name="Karaoz U."/>
            <person name="Brodie E.L."/>
            <person name="Williams K.H."/>
            <person name="Hubbard S.S."/>
            <person name="Banfield J.F."/>
        </authorList>
    </citation>
    <scope>NUCLEOTIDE SEQUENCE [LARGE SCALE GENOMIC DNA]</scope>
</reference>
<dbReference type="InterPro" id="IPR014729">
    <property type="entry name" value="Rossmann-like_a/b/a_fold"/>
</dbReference>
<dbReference type="HAMAP" id="MF_00041">
    <property type="entry name" value="Cys_tRNA_synth"/>
    <property type="match status" value="1"/>
</dbReference>
<gene>
    <name evidence="9" type="primary">cysS</name>
    <name evidence="11" type="ORF">A3B50_01730</name>
</gene>
<name>A0A1F7J4E2_9BACT</name>
<feature type="domain" description="tRNA synthetases class I catalytic" evidence="10">
    <location>
        <begin position="15"/>
        <end position="316"/>
    </location>
</feature>
<sequence length="377" mass="44061">MLLFNTLTKKKEKLKTFQEKKVQLYVCGITPYDTTHLGHAFLYIFFDVFYRYLIHKGYDVNYVQNVTDIDDDILKRANEEKRDWKELGNYWTKEFLDDYKSLNMIMPTHYVKATETMDTIITMIRGLEQKGFTYIKDKNVYFQISKFSRYGELSGLGKAEMLKLAQERGGNPDDPCKKDPLDFILWQHSKKGEPQWESPWGAGRPGWHIECSAMSYKYLGSQIDIHGGGYDLIFPHHESEIAQTESYTGKSPFVRYWVHAAMLEYKGEKMSKSLGNMVFISDLLKKYSPNTIRWVLLSHHYRKEWGFAMNELDEAEKTMGVLQKKTTQKKEGDIRKIENFLENDMDIPNALDYIRKEMGGETLQQTLTLFGFASFAS</sequence>
<feature type="binding site" evidence="9">
    <location>
        <position position="272"/>
    </location>
    <ligand>
        <name>ATP</name>
        <dbReference type="ChEBI" id="CHEBI:30616"/>
    </ligand>
</feature>
<dbReference type="InterPro" id="IPR024909">
    <property type="entry name" value="Cys-tRNA/MSH_ligase"/>
</dbReference>
<feature type="short sequence motif" description="'KMSKS' region" evidence="9">
    <location>
        <begin position="269"/>
        <end position="273"/>
    </location>
</feature>
<dbReference type="EC" id="6.1.1.16" evidence="9"/>
<proteinExistence type="inferred from homology"/>
<accession>A0A1F7J4E2</accession>
<comment type="cofactor">
    <cofactor evidence="9">
        <name>Zn(2+)</name>
        <dbReference type="ChEBI" id="CHEBI:29105"/>
    </cofactor>
    <text evidence="9">Binds 1 zinc ion per subunit.</text>
</comment>
<dbReference type="GO" id="GO:0005829">
    <property type="term" value="C:cytosol"/>
    <property type="evidence" value="ECO:0007669"/>
    <property type="project" value="TreeGrafter"/>
</dbReference>